<dbReference type="EMBL" id="CATOUU010000718">
    <property type="protein sequence ID" value="CAI9943692.1"/>
    <property type="molecule type" value="Genomic_DNA"/>
</dbReference>
<dbReference type="InterPro" id="IPR009057">
    <property type="entry name" value="Homeodomain-like_sf"/>
</dbReference>
<dbReference type="SUPFAM" id="SSF46689">
    <property type="entry name" value="Homeodomain-like"/>
    <property type="match status" value="1"/>
</dbReference>
<reference evidence="4 5" key="2">
    <citation type="submission" date="2024-07" db="EMBL/GenBank/DDBJ databases">
        <authorList>
            <person name="Akdeniz Z."/>
        </authorList>
    </citation>
    <scope>NUCLEOTIDE SEQUENCE [LARGE SCALE GENOMIC DNA]</scope>
</reference>
<dbReference type="AlphaFoldDB" id="A0AA86UAH8"/>
<dbReference type="Proteomes" id="UP001642409">
    <property type="component" value="Unassembled WGS sequence"/>
</dbReference>
<dbReference type="Pfam" id="PF00249">
    <property type="entry name" value="Myb_DNA-binding"/>
    <property type="match status" value="1"/>
</dbReference>
<dbReference type="CDD" id="cd00167">
    <property type="entry name" value="SANT"/>
    <property type="match status" value="1"/>
</dbReference>
<protein>
    <submittedName>
        <fullName evidence="3">SANT/Myb domain</fullName>
    </submittedName>
    <submittedName>
        <fullName evidence="4">SANT/Myb_domain</fullName>
    </submittedName>
</protein>
<dbReference type="EMBL" id="CAXDID020000167">
    <property type="protein sequence ID" value="CAL6046085.1"/>
    <property type="molecule type" value="Genomic_DNA"/>
</dbReference>
<dbReference type="PROSITE" id="PS51293">
    <property type="entry name" value="SANT"/>
    <property type="match status" value="1"/>
</dbReference>
<feature type="domain" description="HTH myb-type" evidence="2">
    <location>
        <begin position="1"/>
        <end position="52"/>
    </location>
</feature>
<dbReference type="Gene3D" id="1.10.10.60">
    <property type="entry name" value="Homeodomain-like"/>
    <property type="match status" value="1"/>
</dbReference>
<name>A0AA86UAH8_9EUKA</name>
<organism evidence="3">
    <name type="scientific">Hexamita inflata</name>
    <dbReference type="NCBI Taxonomy" id="28002"/>
    <lineage>
        <taxon>Eukaryota</taxon>
        <taxon>Metamonada</taxon>
        <taxon>Diplomonadida</taxon>
        <taxon>Hexamitidae</taxon>
        <taxon>Hexamitinae</taxon>
        <taxon>Hexamita</taxon>
    </lineage>
</organism>
<dbReference type="InterPro" id="IPR001005">
    <property type="entry name" value="SANT/Myb"/>
</dbReference>
<evidence type="ECO:0000313" key="3">
    <source>
        <dbReference type="EMBL" id="CAI9943692.1"/>
    </source>
</evidence>
<evidence type="ECO:0000313" key="5">
    <source>
        <dbReference type="Proteomes" id="UP001642409"/>
    </source>
</evidence>
<dbReference type="InterPro" id="IPR017884">
    <property type="entry name" value="SANT_dom"/>
</dbReference>
<dbReference type="PROSITE" id="PS51294">
    <property type="entry name" value="HTH_MYB"/>
    <property type="match status" value="1"/>
</dbReference>
<evidence type="ECO:0000259" key="1">
    <source>
        <dbReference type="PROSITE" id="PS51293"/>
    </source>
</evidence>
<dbReference type="InterPro" id="IPR017930">
    <property type="entry name" value="Myb_dom"/>
</dbReference>
<evidence type="ECO:0000259" key="2">
    <source>
        <dbReference type="PROSITE" id="PS51294"/>
    </source>
</evidence>
<proteinExistence type="predicted"/>
<evidence type="ECO:0000313" key="4">
    <source>
        <dbReference type="EMBL" id="CAL6046085.1"/>
    </source>
</evidence>
<sequence length="94" mass="11386">MHTNQRWTDAENHEFRKLFSRYPRDFMLIAERMNKSYSQVRSHYYNIEKRERVLKATLHMAVAKQSINEDQFSHNQSAKSDPPTYSLIVFEQVY</sequence>
<reference evidence="3" key="1">
    <citation type="submission" date="2023-06" db="EMBL/GenBank/DDBJ databases">
        <authorList>
            <person name="Kurt Z."/>
        </authorList>
    </citation>
    <scope>NUCLEOTIDE SEQUENCE</scope>
</reference>
<accession>A0AA86UAH8</accession>
<feature type="domain" description="SANT" evidence="1">
    <location>
        <begin position="2"/>
        <end position="52"/>
    </location>
</feature>
<keyword evidence="5" id="KW-1185">Reference proteome</keyword>
<dbReference type="SMART" id="SM00717">
    <property type="entry name" value="SANT"/>
    <property type="match status" value="1"/>
</dbReference>
<gene>
    <name evidence="3" type="ORF">HINF_LOCUS31337</name>
    <name evidence="4" type="ORF">HINF_LOCUS41554</name>
</gene>
<comment type="caution">
    <text evidence="3">The sequence shown here is derived from an EMBL/GenBank/DDBJ whole genome shotgun (WGS) entry which is preliminary data.</text>
</comment>